<dbReference type="Proteomes" id="UP000276133">
    <property type="component" value="Unassembled WGS sequence"/>
</dbReference>
<accession>A0A3M7P5F3</accession>
<dbReference type="AlphaFoldDB" id="A0A3M7P5F3"/>
<organism evidence="1 2">
    <name type="scientific">Brachionus plicatilis</name>
    <name type="common">Marine rotifer</name>
    <name type="synonym">Brachionus muelleri</name>
    <dbReference type="NCBI Taxonomy" id="10195"/>
    <lineage>
        <taxon>Eukaryota</taxon>
        <taxon>Metazoa</taxon>
        <taxon>Spiralia</taxon>
        <taxon>Gnathifera</taxon>
        <taxon>Rotifera</taxon>
        <taxon>Eurotatoria</taxon>
        <taxon>Monogononta</taxon>
        <taxon>Pseudotrocha</taxon>
        <taxon>Ploima</taxon>
        <taxon>Brachionidae</taxon>
        <taxon>Brachionus</taxon>
    </lineage>
</organism>
<evidence type="ECO:0000313" key="2">
    <source>
        <dbReference type="Proteomes" id="UP000276133"/>
    </source>
</evidence>
<dbReference type="EMBL" id="REGN01013390">
    <property type="protein sequence ID" value="RMZ93987.1"/>
    <property type="molecule type" value="Genomic_DNA"/>
</dbReference>
<reference evidence="1 2" key="1">
    <citation type="journal article" date="2018" name="Sci. Rep.">
        <title>Genomic signatures of local adaptation to the degree of environmental predictability in rotifers.</title>
        <authorList>
            <person name="Franch-Gras L."/>
            <person name="Hahn C."/>
            <person name="Garcia-Roger E.M."/>
            <person name="Carmona M.J."/>
            <person name="Serra M."/>
            <person name="Gomez A."/>
        </authorList>
    </citation>
    <scope>NUCLEOTIDE SEQUENCE [LARGE SCALE GENOMIC DNA]</scope>
    <source>
        <strain evidence="1">HYR1</strain>
    </source>
</reference>
<keyword evidence="2" id="KW-1185">Reference proteome</keyword>
<proteinExistence type="predicted"/>
<comment type="caution">
    <text evidence="1">The sequence shown here is derived from an EMBL/GenBank/DDBJ whole genome shotgun (WGS) entry which is preliminary data.</text>
</comment>
<sequence length="73" mass="8652">MIFSYKNKTSIRSKLFIDLIYLKKENDDYLLLLNNTILINIIVDMELIKIIKCIKKINAVILINKTNALIKYY</sequence>
<evidence type="ECO:0000313" key="1">
    <source>
        <dbReference type="EMBL" id="RMZ93987.1"/>
    </source>
</evidence>
<gene>
    <name evidence="1" type="ORF">BpHYR1_015269</name>
</gene>
<protein>
    <submittedName>
        <fullName evidence="1">Uncharacterized protein</fullName>
    </submittedName>
</protein>
<name>A0A3M7P5F3_BRAPC</name>